<dbReference type="PANTHER" id="PTHR47690">
    <property type="entry name" value="GLUCOKINASE"/>
    <property type="match status" value="1"/>
</dbReference>
<sequence>MVTSRSANHYSLLADIGGTNTRVALCEGTSLVADSVRRFRNAEYGSLEEVLAAYMASEGNVDCLGACVAAAGPVRDSVATMTNLDWTIDSETVAKATGAETVSILNDLQAQGHALGHLEADALTTILPGKAAGPNAAQLVVGVGTGFNAAPVWRTHAGRFVAPSECGHITLPVRSEEDLVLSAFVEKAHGFPGVEDLLSGRGLERIYAFHATENNSETRKDAASIMTSATARDDDVALRSVETFCRKLGDVIGDLALVHLPFGGIFLIGGVGRAMVPFMGEFGFADAFRDKGRFAEFQDTFAVTAISDDYAALIGCANHLHDRMNEN</sequence>
<dbReference type="InterPro" id="IPR050201">
    <property type="entry name" value="Bacterial_glucokinase"/>
</dbReference>
<dbReference type="InterPro" id="IPR003836">
    <property type="entry name" value="Glucokinase"/>
</dbReference>
<keyword evidence="5" id="KW-1185">Reference proteome</keyword>
<name>A0AAE3IYM7_9RHOB</name>
<dbReference type="GO" id="GO:0005829">
    <property type="term" value="C:cytosol"/>
    <property type="evidence" value="ECO:0007669"/>
    <property type="project" value="TreeGrafter"/>
</dbReference>
<dbReference type="Proteomes" id="UP001208041">
    <property type="component" value="Unassembled WGS sequence"/>
</dbReference>
<evidence type="ECO:0000256" key="1">
    <source>
        <dbReference type="ARBA" id="ARBA00022679"/>
    </source>
</evidence>
<protein>
    <submittedName>
        <fullName evidence="4">Glucokinase</fullName>
    </submittedName>
</protein>
<dbReference type="CDD" id="cd24008">
    <property type="entry name" value="ASKHA_NBD_GLK"/>
    <property type="match status" value="1"/>
</dbReference>
<evidence type="ECO:0000256" key="3">
    <source>
        <dbReference type="RuleBase" id="RU004046"/>
    </source>
</evidence>
<gene>
    <name evidence="4" type="ORF">OH136_07895</name>
</gene>
<dbReference type="GO" id="GO:0004340">
    <property type="term" value="F:glucokinase activity"/>
    <property type="evidence" value="ECO:0007669"/>
    <property type="project" value="InterPro"/>
</dbReference>
<evidence type="ECO:0000256" key="2">
    <source>
        <dbReference type="ARBA" id="ARBA00022777"/>
    </source>
</evidence>
<evidence type="ECO:0000313" key="5">
    <source>
        <dbReference type="Proteomes" id="UP001208041"/>
    </source>
</evidence>
<dbReference type="EMBL" id="JAOYFC010000002">
    <property type="protein sequence ID" value="MCV6824478.1"/>
    <property type="molecule type" value="Genomic_DNA"/>
</dbReference>
<dbReference type="Gene3D" id="3.30.420.40">
    <property type="match status" value="1"/>
</dbReference>
<reference evidence="4" key="1">
    <citation type="submission" date="2022-10" db="EMBL/GenBank/DDBJ databases">
        <authorList>
            <person name="Yue Y."/>
        </authorList>
    </citation>
    <scope>NUCLEOTIDE SEQUENCE</scope>
    <source>
        <strain evidence="4">Z654</strain>
    </source>
</reference>
<dbReference type="InterPro" id="IPR043129">
    <property type="entry name" value="ATPase_NBD"/>
</dbReference>
<dbReference type="SUPFAM" id="SSF53067">
    <property type="entry name" value="Actin-like ATPase domain"/>
    <property type="match status" value="1"/>
</dbReference>
<accession>A0AAE3IYM7</accession>
<keyword evidence="2" id="KW-0418">Kinase</keyword>
<dbReference type="GO" id="GO:0005536">
    <property type="term" value="F:D-glucose binding"/>
    <property type="evidence" value="ECO:0007669"/>
    <property type="project" value="InterPro"/>
</dbReference>
<keyword evidence="1" id="KW-0808">Transferase</keyword>
<dbReference type="GO" id="GO:0005524">
    <property type="term" value="F:ATP binding"/>
    <property type="evidence" value="ECO:0007669"/>
    <property type="project" value="InterPro"/>
</dbReference>
<organism evidence="4 5">
    <name type="scientific">Halocynthiibacter halioticoli</name>
    <dbReference type="NCBI Taxonomy" id="2986804"/>
    <lineage>
        <taxon>Bacteria</taxon>
        <taxon>Pseudomonadati</taxon>
        <taxon>Pseudomonadota</taxon>
        <taxon>Alphaproteobacteria</taxon>
        <taxon>Rhodobacterales</taxon>
        <taxon>Paracoccaceae</taxon>
        <taxon>Halocynthiibacter</taxon>
    </lineage>
</organism>
<dbReference type="GO" id="GO:0006096">
    <property type="term" value="P:glycolytic process"/>
    <property type="evidence" value="ECO:0007669"/>
    <property type="project" value="InterPro"/>
</dbReference>
<dbReference type="PANTHER" id="PTHR47690:SF1">
    <property type="entry name" value="GLUCOKINASE"/>
    <property type="match status" value="1"/>
</dbReference>
<proteinExistence type="inferred from homology"/>
<comment type="caution">
    <text evidence="4">The sequence shown here is derived from an EMBL/GenBank/DDBJ whole genome shotgun (WGS) entry which is preliminary data.</text>
</comment>
<dbReference type="Pfam" id="PF02685">
    <property type="entry name" value="Glucokinase"/>
    <property type="match status" value="1"/>
</dbReference>
<dbReference type="RefSeq" id="WP_263953340.1">
    <property type="nucleotide sequence ID" value="NZ_JAOYFC010000002.1"/>
</dbReference>
<dbReference type="AlphaFoldDB" id="A0AAE3IYM7"/>
<dbReference type="Gene3D" id="3.40.367.20">
    <property type="match status" value="1"/>
</dbReference>
<evidence type="ECO:0000313" key="4">
    <source>
        <dbReference type="EMBL" id="MCV6824478.1"/>
    </source>
</evidence>
<comment type="similarity">
    <text evidence="3">Belongs to the bacterial glucokinase family.</text>
</comment>